<dbReference type="PANTHER" id="PTHR11080">
    <property type="entry name" value="PYRAZINAMIDASE/NICOTINAMIDASE"/>
    <property type="match status" value="1"/>
</dbReference>
<dbReference type="InterPro" id="IPR052347">
    <property type="entry name" value="Isochorismatase_Nicotinamidase"/>
</dbReference>
<dbReference type="GO" id="GO:0016787">
    <property type="term" value="F:hydrolase activity"/>
    <property type="evidence" value="ECO:0007669"/>
    <property type="project" value="UniProtKB-KW"/>
</dbReference>
<evidence type="ECO:0000256" key="7">
    <source>
        <dbReference type="ARBA" id="ARBA00043224"/>
    </source>
</evidence>
<evidence type="ECO:0000259" key="8">
    <source>
        <dbReference type="Pfam" id="PF00857"/>
    </source>
</evidence>
<evidence type="ECO:0000313" key="10">
    <source>
        <dbReference type="Proteomes" id="UP001470288"/>
    </source>
</evidence>
<evidence type="ECO:0000256" key="5">
    <source>
        <dbReference type="ARBA" id="ARBA00037900"/>
    </source>
</evidence>
<comment type="similarity">
    <text evidence="1">Belongs to the isochorismatase family.</text>
</comment>
<reference evidence="9 10" key="1">
    <citation type="submission" date="2024-03" db="EMBL/GenBank/DDBJ databases">
        <title>Human intestinal bacterial collection.</title>
        <authorList>
            <person name="Pauvert C."/>
            <person name="Hitch T.C.A."/>
            <person name="Clavel T."/>
        </authorList>
    </citation>
    <scope>NUCLEOTIDE SEQUENCE [LARGE SCALE GENOMIC DNA]</scope>
    <source>
        <strain evidence="9 10">CLA-AA-H78B</strain>
    </source>
</reference>
<comment type="caution">
    <text evidence="9">The sequence shown here is derived from an EMBL/GenBank/DDBJ whole genome shotgun (WGS) entry which is preliminary data.</text>
</comment>
<dbReference type="Gene3D" id="3.40.50.850">
    <property type="entry name" value="Isochorismatase-like"/>
    <property type="match status" value="1"/>
</dbReference>
<evidence type="ECO:0000256" key="4">
    <source>
        <dbReference type="ARBA" id="ARBA00022801"/>
    </source>
</evidence>
<keyword evidence="3" id="KW-0479">Metal-binding</keyword>
<keyword evidence="4 9" id="KW-0378">Hydrolase</keyword>
<evidence type="ECO:0000313" key="9">
    <source>
        <dbReference type="EMBL" id="MEQ2579142.1"/>
    </source>
</evidence>
<dbReference type="RefSeq" id="WP_349144560.1">
    <property type="nucleotide sequence ID" value="NZ_JBBMFC010000016.1"/>
</dbReference>
<dbReference type="CDD" id="cd00431">
    <property type="entry name" value="cysteine_hydrolases"/>
    <property type="match status" value="1"/>
</dbReference>
<dbReference type="InterPro" id="IPR036380">
    <property type="entry name" value="Isochorismatase-like_sf"/>
</dbReference>
<evidence type="ECO:0000256" key="3">
    <source>
        <dbReference type="ARBA" id="ARBA00022723"/>
    </source>
</evidence>
<dbReference type="InterPro" id="IPR000868">
    <property type="entry name" value="Isochorismatase-like_dom"/>
</dbReference>
<organism evidence="9 10">
    <name type="scientific">Hominiventricola aquisgranensis</name>
    <dbReference type="NCBI Taxonomy" id="3133164"/>
    <lineage>
        <taxon>Bacteria</taxon>
        <taxon>Bacillati</taxon>
        <taxon>Bacillota</taxon>
        <taxon>Clostridia</taxon>
        <taxon>Lachnospirales</taxon>
        <taxon>Lachnospiraceae</taxon>
        <taxon>Hominiventricola</taxon>
    </lineage>
</organism>
<gene>
    <name evidence="9" type="ORF">WMO62_09925</name>
</gene>
<protein>
    <recommendedName>
        <fullName evidence="6">nicotinamidase</fullName>
        <ecNumber evidence="6">3.5.1.19</ecNumber>
    </recommendedName>
    <alternativeName>
        <fullName evidence="7">Nicotinamide deamidase</fullName>
    </alternativeName>
</protein>
<evidence type="ECO:0000256" key="1">
    <source>
        <dbReference type="ARBA" id="ARBA00006336"/>
    </source>
</evidence>
<dbReference type="PANTHER" id="PTHR11080:SF2">
    <property type="entry name" value="LD05707P"/>
    <property type="match status" value="1"/>
</dbReference>
<dbReference type="Pfam" id="PF00857">
    <property type="entry name" value="Isochorismatase"/>
    <property type="match status" value="1"/>
</dbReference>
<keyword evidence="10" id="KW-1185">Reference proteome</keyword>
<evidence type="ECO:0000256" key="2">
    <source>
        <dbReference type="ARBA" id="ARBA00022642"/>
    </source>
</evidence>
<sequence>MKHILIVVDMQNDFIDGALGTKEAVAIVPKVEDKIRNFDGEVFFTRDTHETWYLETQEGKNLPVPHCIRGTEGWQIRKELDALRKTEPIDKETFGSTDLAADLLALHEDEEIGSITLVGLCTDICVISNALLLKATLPEVPIYVDAAYCAGVTPESHENALKAMEACQIKVMR</sequence>
<accession>A0ABV1I1T2</accession>
<comment type="pathway">
    <text evidence="5">Cofactor biosynthesis; nicotinate biosynthesis; nicotinate from nicotinamide: step 1/1.</text>
</comment>
<dbReference type="Proteomes" id="UP001470288">
    <property type="component" value="Unassembled WGS sequence"/>
</dbReference>
<name>A0ABV1I1T2_9FIRM</name>
<dbReference type="EMBL" id="JBBMFC010000016">
    <property type="protein sequence ID" value="MEQ2579142.1"/>
    <property type="molecule type" value="Genomic_DNA"/>
</dbReference>
<feature type="domain" description="Isochorismatase-like" evidence="8">
    <location>
        <begin position="4"/>
        <end position="172"/>
    </location>
</feature>
<evidence type="ECO:0000256" key="6">
    <source>
        <dbReference type="ARBA" id="ARBA00039017"/>
    </source>
</evidence>
<dbReference type="SUPFAM" id="SSF52499">
    <property type="entry name" value="Isochorismatase-like hydrolases"/>
    <property type="match status" value="1"/>
</dbReference>
<keyword evidence="2" id="KW-0662">Pyridine nucleotide biosynthesis</keyword>
<dbReference type="EC" id="3.5.1.19" evidence="6"/>
<proteinExistence type="inferred from homology"/>